<evidence type="ECO:0000313" key="3">
    <source>
        <dbReference type="Proteomes" id="UP001156641"/>
    </source>
</evidence>
<feature type="transmembrane region" description="Helical" evidence="1">
    <location>
        <begin position="282"/>
        <end position="302"/>
    </location>
</feature>
<dbReference type="Proteomes" id="UP001156641">
    <property type="component" value="Unassembled WGS sequence"/>
</dbReference>
<gene>
    <name evidence="2" type="ORF">GCM10010909_30100</name>
</gene>
<protein>
    <recommendedName>
        <fullName evidence="4">DUF2029 domain-containing protein</fullName>
    </recommendedName>
</protein>
<feature type="transmembrane region" description="Helical" evidence="1">
    <location>
        <begin position="207"/>
        <end position="224"/>
    </location>
</feature>
<proteinExistence type="predicted"/>
<feature type="transmembrane region" description="Helical" evidence="1">
    <location>
        <begin position="107"/>
        <end position="126"/>
    </location>
</feature>
<accession>A0ABQ6A7Y7</accession>
<keyword evidence="1" id="KW-0812">Transmembrane</keyword>
<dbReference type="PROSITE" id="PS51257">
    <property type="entry name" value="PROKAR_LIPOPROTEIN"/>
    <property type="match status" value="1"/>
</dbReference>
<feature type="transmembrane region" description="Helical" evidence="1">
    <location>
        <begin position="177"/>
        <end position="200"/>
    </location>
</feature>
<organism evidence="2 3">
    <name type="scientific">Acidocella aquatica</name>
    <dbReference type="NCBI Taxonomy" id="1922313"/>
    <lineage>
        <taxon>Bacteria</taxon>
        <taxon>Pseudomonadati</taxon>
        <taxon>Pseudomonadota</taxon>
        <taxon>Alphaproteobacteria</taxon>
        <taxon>Acetobacterales</taxon>
        <taxon>Acidocellaceae</taxon>
        <taxon>Acidocella</taxon>
    </lineage>
</organism>
<evidence type="ECO:0008006" key="4">
    <source>
        <dbReference type="Google" id="ProtNLM"/>
    </source>
</evidence>
<keyword evidence="3" id="KW-1185">Reference proteome</keyword>
<evidence type="ECO:0000313" key="2">
    <source>
        <dbReference type="EMBL" id="GLR68329.1"/>
    </source>
</evidence>
<sequence>MCEGRRMPRSPTLRRYAISLVYLGVFLACWLLRAVDLPLYLALTAIPDGVRKAVPFVDLGAILQAGACWRQGVNVYLPSACLGGGVYNYAPLLLRAAYLPIGPADTALGGVLLALGFCAALARLPVPASRGELRLRLAATVSTTSFYALEQGNLDAAIFIAAALALPWLLLGPRRRFGAYAVFLLAAGAKFYPAALLFLALRERLKLFLALVALSGGAAALYLLRFGHATATAIRIVPSSTPFRATFGQIDLPRGFNWLHILTATRLNQFFGAHVFSSGAQVVALASWLLCGGALGWSLWLARRYAGWEKTIDPARLVFLLGGAALLVLCFFAAQNVYYRAIFLLFTLPGLYALAARLPRLFLPAIVLLLWEAPVRALLGVLSPALQTGFWLLREALWWWVIIHLAALLLAFAYTALQRLYGALREIDARAGKP</sequence>
<evidence type="ECO:0000256" key="1">
    <source>
        <dbReference type="SAM" id="Phobius"/>
    </source>
</evidence>
<feature type="transmembrane region" description="Helical" evidence="1">
    <location>
        <begin position="365"/>
        <end position="385"/>
    </location>
</feature>
<name>A0ABQ6A7Y7_9PROT</name>
<feature type="transmembrane region" description="Helical" evidence="1">
    <location>
        <begin position="314"/>
        <end position="334"/>
    </location>
</feature>
<feature type="transmembrane region" description="Helical" evidence="1">
    <location>
        <begin position="340"/>
        <end position="358"/>
    </location>
</feature>
<feature type="transmembrane region" description="Helical" evidence="1">
    <location>
        <begin position="397"/>
        <end position="417"/>
    </location>
</feature>
<keyword evidence="1" id="KW-0472">Membrane</keyword>
<dbReference type="EMBL" id="BSOS01000088">
    <property type="protein sequence ID" value="GLR68329.1"/>
    <property type="molecule type" value="Genomic_DNA"/>
</dbReference>
<feature type="transmembrane region" description="Helical" evidence="1">
    <location>
        <begin position="154"/>
        <end position="171"/>
    </location>
</feature>
<comment type="caution">
    <text evidence="2">The sequence shown here is derived from an EMBL/GenBank/DDBJ whole genome shotgun (WGS) entry which is preliminary data.</text>
</comment>
<feature type="transmembrane region" description="Helical" evidence="1">
    <location>
        <begin position="16"/>
        <end position="35"/>
    </location>
</feature>
<reference evidence="3" key="1">
    <citation type="journal article" date="2019" name="Int. J. Syst. Evol. Microbiol.">
        <title>The Global Catalogue of Microorganisms (GCM) 10K type strain sequencing project: providing services to taxonomists for standard genome sequencing and annotation.</title>
        <authorList>
            <consortium name="The Broad Institute Genomics Platform"/>
            <consortium name="The Broad Institute Genome Sequencing Center for Infectious Disease"/>
            <person name="Wu L."/>
            <person name="Ma J."/>
        </authorList>
    </citation>
    <scope>NUCLEOTIDE SEQUENCE [LARGE SCALE GENOMIC DNA]</scope>
    <source>
        <strain evidence="3">NBRC 112502</strain>
    </source>
</reference>
<keyword evidence="1" id="KW-1133">Transmembrane helix</keyword>